<dbReference type="GO" id="GO:0008237">
    <property type="term" value="F:metallopeptidase activity"/>
    <property type="evidence" value="ECO:0007669"/>
    <property type="project" value="UniProtKB-KW"/>
</dbReference>
<evidence type="ECO:0000256" key="1">
    <source>
        <dbReference type="ARBA" id="ARBA00001947"/>
    </source>
</evidence>
<keyword evidence="10 13" id="KW-1133">Transmembrane helix</keyword>
<keyword evidence="6 13" id="KW-0812">Transmembrane</keyword>
<sequence length="230" mass="25907">MRVKGEEYVEDAFSFLAFPLEVLPYVIITLLVAFTVHEFAHAYAAYKFGDPTAKNEGRLTLSPLAHLDPFGTILILLAGFGWAKPVPVNRFYFKNPRLAGVIVSVAGPLSNLLMAFIGIAMFYILQSQAGPMPSGFLQALLDFFRIFYNLNVILFLFNLLPIPPLDGYRIIEDLVPRTIRPKMAKFETYGIIVFIVLFVTPLDQYTIRPFLDNGTYIITSIFNGILIPLF</sequence>
<dbReference type="Proteomes" id="UP000434639">
    <property type="component" value="Unassembled WGS sequence"/>
</dbReference>
<keyword evidence="4" id="KW-1003">Cell membrane</keyword>
<keyword evidence="5 15" id="KW-0645">Protease</keyword>
<evidence type="ECO:0000313" key="16">
    <source>
        <dbReference type="Proteomes" id="UP000434639"/>
    </source>
</evidence>
<evidence type="ECO:0000259" key="14">
    <source>
        <dbReference type="Pfam" id="PF02163"/>
    </source>
</evidence>
<comment type="caution">
    <text evidence="15">The sequence shown here is derived from an EMBL/GenBank/DDBJ whole genome shotgun (WGS) entry which is preliminary data.</text>
</comment>
<keyword evidence="7" id="KW-0479">Metal-binding</keyword>
<dbReference type="GO" id="GO:0006508">
    <property type="term" value="P:proteolysis"/>
    <property type="evidence" value="ECO:0007669"/>
    <property type="project" value="UniProtKB-KW"/>
</dbReference>
<feature type="transmembrane region" description="Helical" evidence="13">
    <location>
        <begin position="98"/>
        <end position="126"/>
    </location>
</feature>
<keyword evidence="11" id="KW-0482">Metalloprotease</keyword>
<feature type="transmembrane region" description="Helical" evidence="13">
    <location>
        <begin position="186"/>
        <end position="207"/>
    </location>
</feature>
<evidence type="ECO:0000256" key="8">
    <source>
        <dbReference type="ARBA" id="ARBA00022801"/>
    </source>
</evidence>
<dbReference type="CDD" id="cd06158">
    <property type="entry name" value="S2P-M50_like_1"/>
    <property type="match status" value="1"/>
</dbReference>
<dbReference type="InterPro" id="IPR044537">
    <property type="entry name" value="Rip2-like"/>
</dbReference>
<feature type="transmembrane region" description="Helical" evidence="13">
    <location>
        <begin position="146"/>
        <end position="165"/>
    </location>
</feature>
<dbReference type="OrthoDB" id="9800627at2"/>
<dbReference type="PANTHER" id="PTHR35864:SF1">
    <property type="entry name" value="ZINC METALLOPROTEASE YWHC-RELATED"/>
    <property type="match status" value="1"/>
</dbReference>
<dbReference type="GO" id="GO:0005886">
    <property type="term" value="C:plasma membrane"/>
    <property type="evidence" value="ECO:0007669"/>
    <property type="project" value="UniProtKB-SubCell"/>
</dbReference>
<reference evidence="15 16" key="1">
    <citation type="journal article" date="2017" name="Int. J. Syst. Evol. Microbiol.">
        <title>Bacillus mangrovi sp. nov., isolated from a sediment sample from a mangrove forest.</title>
        <authorList>
            <person name="Gupta V."/>
            <person name="Singh P.K."/>
            <person name="Korpole S."/>
            <person name="Tanuku N.R.S."/>
            <person name="Pinnaka A.K."/>
        </authorList>
    </citation>
    <scope>NUCLEOTIDE SEQUENCE [LARGE SCALE GENOMIC DNA]</scope>
    <source>
        <strain evidence="15 16">KCTC 33872</strain>
    </source>
</reference>
<dbReference type="InterPro" id="IPR052348">
    <property type="entry name" value="Metallopeptidase_M50B"/>
</dbReference>
<dbReference type="InterPro" id="IPR008915">
    <property type="entry name" value="Peptidase_M50"/>
</dbReference>
<evidence type="ECO:0000256" key="3">
    <source>
        <dbReference type="ARBA" id="ARBA00007931"/>
    </source>
</evidence>
<name>A0A7X2S5U7_9BACI</name>
<keyword evidence="9" id="KW-0862">Zinc</keyword>
<accession>A0A7X2S5U7</accession>
<protein>
    <submittedName>
        <fullName evidence="15">Site-2 protease family protein</fullName>
    </submittedName>
</protein>
<evidence type="ECO:0000256" key="6">
    <source>
        <dbReference type="ARBA" id="ARBA00022692"/>
    </source>
</evidence>
<comment type="similarity">
    <text evidence="3">Belongs to the peptidase M50B family.</text>
</comment>
<evidence type="ECO:0000256" key="9">
    <source>
        <dbReference type="ARBA" id="ARBA00022833"/>
    </source>
</evidence>
<evidence type="ECO:0000256" key="5">
    <source>
        <dbReference type="ARBA" id="ARBA00022670"/>
    </source>
</evidence>
<evidence type="ECO:0000256" key="4">
    <source>
        <dbReference type="ARBA" id="ARBA00022475"/>
    </source>
</evidence>
<evidence type="ECO:0000256" key="11">
    <source>
        <dbReference type="ARBA" id="ARBA00023049"/>
    </source>
</evidence>
<dbReference type="PANTHER" id="PTHR35864">
    <property type="entry name" value="ZINC METALLOPROTEASE MJ0611-RELATED"/>
    <property type="match status" value="1"/>
</dbReference>
<evidence type="ECO:0000256" key="2">
    <source>
        <dbReference type="ARBA" id="ARBA00004651"/>
    </source>
</evidence>
<evidence type="ECO:0000256" key="10">
    <source>
        <dbReference type="ARBA" id="ARBA00022989"/>
    </source>
</evidence>
<evidence type="ECO:0000256" key="13">
    <source>
        <dbReference type="SAM" id="Phobius"/>
    </source>
</evidence>
<keyword evidence="12 13" id="KW-0472">Membrane</keyword>
<dbReference type="Pfam" id="PF02163">
    <property type="entry name" value="Peptidase_M50"/>
    <property type="match status" value="1"/>
</dbReference>
<dbReference type="RefSeq" id="WP_155112600.1">
    <property type="nucleotide sequence ID" value="NZ_WMIB01000010.1"/>
</dbReference>
<keyword evidence="16" id="KW-1185">Reference proteome</keyword>
<proteinExistence type="inferred from homology"/>
<evidence type="ECO:0000256" key="12">
    <source>
        <dbReference type="ARBA" id="ARBA00023136"/>
    </source>
</evidence>
<organism evidence="15 16">
    <name type="scientific">Metabacillus mangrovi</name>
    <dbReference type="NCBI Taxonomy" id="1491830"/>
    <lineage>
        <taxon>Bacteria</taxon>
        <taxon>Bacillati</taxon>
        <taxon>Bacillota</taxon>
        <taxon>Bacilli</taxon>
        <taxon>Bacillales</taxon>
        <taxon>Bacillaceae</taxon>
        <taxon>Metabacillus</taxon>
    </lineage>
</organism>
<comment type="subcellular location">
    <subcellularLocation>
        <location evidence="2">Cell membrane</location>
        <topology evidence="2">Multi-pass membrane protein</topology>
    </subcellularLocation>
</comment>
<evidence type="ECO:0000256" key="7">
    <source>
        <dbReference type="ARBA" id="ARBA00022723"/>
    </source>
</evidence>
<evidence type="ECO:0000313" key="15">
    <source>
        <dbReference type="EMBL" id="MTH54065.1"/>
    </source>
</evidence>
<dbReference type="EMBL" id="WMIB01000010">
    <property type="protein sequence ID" value="MTH54065.1"/>
    <property type="molecule type" value="Genomic_DNA"/>
</dbReference>
<feature type="domain" description="Peptidase M50" evidence="14">
    <location>
        <begin position="25"/>
        <end position="198"/>
    </location>
</feature>
<gene>
    <name evidence="15" type="ORF">GKZ89_11660</name>
</gene>
<feature type="transmembrane region" description="Helical" evidence="13">
    <location>
        <begin position="69"/>
        <end position="86"/>
    </location>
</feature>
<keyword evidence="8" id="KW-0378">Hydrolase</keyword>
<dbReference type="AlphaFoldDB" id="A0A7X2S5U7"/>
<dbReference type="GO" id="GO:0046872">
    <property type="term" value="F:metal ion binding"/>
    <property type="evidence" value="ECO:0007669"/>
    <property type="project" value="UniProtKB-KW"/>
</dbReference>
<feature type="transmembrane region" description="Helical" evidence="13">
    <location>
        <begin position="12"/>
        <end position="36"/>
    </location>
</feature>
<comment type="cofactor">
    <cofactor evidence="1">
        <name>Zn(2+)</name>
        <dbReference type="ChEBI" id="CHEBI:29105"/>
    </cofactor>
</comment>